<evidence type="ECO:0000259" key="8">
    <source>
        <dbReference type="Pfam" id="PF12704"/>
    </source>
</evidence>
<name>A0A917CGW9_9GAMM</name>
<dbReference type="InterPro" id="IPR025857">
    <property type="entry name" value="MacB_PCD"/>
</dbReference>
<evidence type="ECO:0000313" key="9">
    <source>
        <dbReference type="EMBL" id="GGF88118.1"/>
    </source>
</evidence>
<keyword evidence="3 6" id="KW-0812">Transmembrane</keyword>
<dbReference type="PANTHER" id="PTHR30572">
    <property type="entry name" value="MEMBRANE COMPONENT OF TRANSPORTER-RELATED"/>
    <property type="match status" value="1"/>
</dbReference>
<feature type="domain" description="ABC3 transporter permease C-terminal" evidence="7">
    <location>
        <begin position="264"/>
        <end position="385"/>
    </location>
</feature>
<dbReference type="Pfam" id="PF02687">
    <property type="entry name" value="FtsX"/>
    <property type="match status" value="1"/>
</dbReference>
<evidence type="ECO:0000256" key="6">
    <source>
        <dbReference type="SAM" id="Phobius"/>
    </source>
</evidence>
<dbReference type="Proteomes" id="UP000632858">
    <property type="component" value="Unassembled WGS sequence"/>
</dbReference>
<proteinExistence type="predicted"/>
<comment type="caution">
    <text evidence="9">The sequence shown here is derived from an EMBL/GenBank/DDBJ whole genome shotgun (WGS) entry which is preliminary data.</text>
</comment>
<evidence type="ECO:0000256" key="5">
    <source>
        <dbReference type="ARBA" id="ARBA00023136"/>
    </source>
</evidence>
<feature type="transmembrane region" description="Helical" evidence="6">
    <location>
        <begin position="21"/>
        <end position="43"/>
    </location>
</feature>
<evidence type="ECO:0000256" key="1">
    <source>
        <dbReference type="ARBA" id="ARBA00004651"/>
    </source>
</evidence>
<feature type="transmembrane region" description="Helical" evidence="6">
    <location>
        <begin position="353"/>
        <end position="375"/>
    </location>
</feature>
<reference evidence="9" key="1">
    <citation type="journal article" date="2014" name="Int. J. Syst. Evol. Microbiol.">
        <title>Complete genome sequence of Corynebacterium casei LMG S-19264T (=DSM 44701T), isolated from a smear-ripened cheese.</title>
        <authorList>
            <consortium name="US DOE Joint Genome Institute (JGI-PGF)"/>
            <person name="Walter F."/>
            <person name="Albersmeier A."/>
            <person name="Kalinowski J."/>
            <person name="Ruckert C."/>
        </authorList>
    </citation>
    <scope>NUCLEOTIDE SEQUENCE</scope>
    <source>
        <strain evidence="9">CGMCC 1.12726</strain>
    </source>
</reference>
<evidence type="ECO:0000313" key="10">
    <source>
        <dbReference type="Proteomes" id="UP000632858"/>
    </source>
</evidence>
<protein>
    <submittedName>
        <fullName evidence="9">Membrane protein</fullName>
    </submittedName>
</protein>
<dbReference type="PANTHER" id="PTHR30572:SF15">
    <property type="entry name" value="ABC TRANSPORTER PERMEASE"/>
    <property type="match status" value="1"/>
</dbReference>
<dbReference type="RefSeq" id="WP_188447885.1">
    <property type="nucleotide sequence ID" value="NZ_BMFO01000001.1"/>
</dbReference>
<feature type="transmembrane region" description="Helical" evidence="6">
    <location>
        <begin position="261"/>
        <end position="283"/>
    </location>
</feature>
<feature type="transmembrane region" description="Helical" evidence="6">
    <location>
        <begin position="304"/>
        <end position="333"/>
    </location>
</feature>
<accession>A0A917CGW9</accession>
<evidence type="ECO:0000259" key="7">
    <source>
        <dbReference type="Pfam" id="PF02687"/>
    </source>
</evidence>
<dbReference type="InterPro" id="IPR003838">
    <property type="entry name" value="ABC3_permease_C"/>
</dbReference>
<keyword evidence="4 6" id="KW-1133">Transmembrane helix</keyword>
<evidence type="ECO:0000256" key="2">
    <source>
        <dbReference type="ARBA" id="ARBA00022475"/>
    </source>
</evidence>
<feature type="domain" description="MacB-like periplasmic core" evidence="8">
    <location>
        <begin position="25"/>
        <end position="232"/>
    </location>
</feature>
<dbReference type="EMBL" id="BMFO01000001">
    <property type="protein sequence ID" value="GGF88118.1"/>
    <property type="molecule type" value="Genomic_DNA"/>
</dbReference>
<keyword evidence="10" id="KW-1185">Reference proteome</keyword>
<dbReference type="InterPro" id="IPR050250">
    <property type="entry name" value="Macrolide_Exporter_MacB"/>
</dbReference>
<organism evidence="9 10">
    <name type="scientific">Arenimonas maotaiensis</name>
    <dbReference type="NCBI Taxonomy" id="1446479"/>
    <lineage>
        <taxon>Bacteria</taxon>
        <taxon>Pseudomonadati</taxon>
        <taxon>Pseudomonadota</taxon>
        <taxon>Gammaproteobacteria</taxon>
        <taxon>Lysobacterales</taxon>
        <taxon>Lysobacteraceae</taxon>
        <taxon>Arenimonas</taxon>
    </lineage>
</organism>
<dbReference type="Pfam" id="PF12704">
    <property type="entry name" value="MacB_PCD"/>
    <property type="match status" value="1"/>
</dbReference>
<evidence type="ECO:0000256" key="3">
    <source>
        <dbReference type="ARBA" id="ARBA00022692"/>
    </source>
</evidence>
<sequence>MSTFTQVREIVLMNLRSIPQRLGASLVIVIGIAGVVGVLVAMLSMSTGLNKTLTATGDPDRAIVLRGGANGELASFLERASVTQIKQDPAIARGADGLPVASAELIVITEVPRKGERSGANVSLRGVEPAGFTLRPELKLLEGRRFTPGLRELMVGKGAYTQFDGLQVGSRLKFRGSYWQVVGVFETGDAHDSELWADLETVQSAFGRSGASSVVARLAYRDALGALKRRLESDPQLNVEVKTEQEFFSAQSSGLTRQIGFLTNIVAVIMAFGALFGALNTMYSAVSARTAEIGTLRALGFGNAPVVASVMAEAMALSLLGGVIGAVTAYLLFNDYSVSTLSGSFTQVAFNFAVTPGLVLQGLIWALGIGFLGGLAPALRAARLPVTAALRGG</sequence>
<dbReference type="GO" id="GO:0022857">
    <property type="term" value="F:transmembrane transporter activity"/>
    <property type="evidence" value="ECO:0007669"/>
    <property type="project" value="TreeGrafter"/>
</dbReference>
<reference evidence="9" key="2">
    <citation type="submission" date="2020-09" db="EMBL/GenBank/DDBJ databases">
        <authorList>
            <person name="Sun Q."/>
            <person name="Zhou Y."/>
        </authorList>
    </citation>
    <scope>NUCLEOTIDE SEQUENCE</scope>
    <source>
        <strain evidence="9">CGMCC 1.12726</strain>
    </source>
</reference>
<dbReference type="AlphaFoldDB" id="A0A917CGW9"/>
<comment type="subcellular location">
    <subcellularLocation>
        <location evidence="1">Cell membrane</location>
        <topology evidence="1">Multi-pass membrane protein</topology>
    </subcellularLocation>
</comment>
<keyword evidence="5 6" id="KW-0472">Membrane</keyword>
<evidence type="ECO:0000256" key="4">
    <source>
        <dbReference type="ARBA" id="ARBA00022989"/>
    </source>
</evidence>
<keyword evidence="2" id="KW-1003">Cell membrane</keyword>
<gene>
    <name evidence="9" type="ORF">GCM10010960_07510</name>
</gene>
<dbReference type="GO" id="GO:0005886">
    <property type="term" value="C:plasma membrane"/>
    <property type="evidence" value="ECO:0007669"/>
    <property type="project" value="UniProtKB-SubCell"/>
</dbReference>